<feature type="transmembrane region" description="Helical" evidence="6">
    <location>
        <begin position="303"/>
        <end position="321"/>
    </location>
</feature>
<reference evidence="8" key="1">
    <citation type="journal article" date="2019" name="Int. J. Syst. Evol. Microbiol.">
        <title>The Global Catalogue of Microorganisms (GCM) 10K type strain sequencing project: providing services to taxonomists for standard genome sequencing and annotation.</title>
        <authorList>
            <consortium name="The Broad Institute Genomics Platform"/>
            <consortium name="The Broad Institute Genome Sequencing Center for Infectious Disease"/>
            <person name="Wu L."/>
            <person name="Ma J."/>
        </authorList>
    </citation>
    <scope>NUCLEOTIDE SEQUENCE [LARGE SCALE GENOMIC DNA]</scope>
    <source>
        <strain evidence="8">NBRC 101365</strain>
    </source>
</reference>
<accession>A0ABQ6CK09</accession>
<comment type="caution">
    <text evidence="7">The sequence shown here is derived from an EMBL/GenBank/DDBJ whole genome shotgun (WGS) entry which is preliminary data.</text>
</comment>
<evidence type="ECO:0000256" key="3">
    <source>
        <dbReference type="ARBA" id="ARBA00022692"/>
    </source>
</evidence>
<evidence type="ECO:0000313" key="7">
    <source>
        <dbReference type="EMBL" id="GLS20205.1"/>
    </source>
</evidence>
<dbReference type="InterPro" id="IPR001851">
    <property type="entry name" value="ABC_transp_permease"/>
</dbReference>
<dbReference type="PANTHER" id="PTHR32196">
    <property type="entry name" value="ABC TRANSPORTER PERMEASE PROTEIN YPHD-RELATED-RELATED"/>
    <property type="match status" value="1"/>
</dbReference>
<evidence type="ECO:0000256" key="2">
    <source>
        <dbReference type="ARBA" id="ARBA00022475"/>
    </source>
</evidence>
<evidence type="ECO:0000313" key="8">
    <source>
        <dbReference type="Proteomes" id="UP001156882"/>
    </source>
</evidence>
<keyword evidence="3 6" id="KW-0812">Transmembrane</keyword>
<protein>
    <submittedName>
        <fullName evidence="7">ABC transporter permease</fullName>
    </submittedName>
</protein>
<feature type="transmembrane region" description="Helical" evidence="6">
    <location>
        <begin position="50"/>
        <end position="70"/>
    </location>
</feature>
<proteinExistence type="predicted"/>
<dbReference type="PANTHER" id="PTHR32196:SF72">
    <property type="entry name" value="RIBOSE IMPORT PERMEASE PROTEIN RBSC"/>
    <property type="match status" value="1"/>
</dbReference>
<evidence type="ECO:0000256" key="5">
    <source>
        <dbReference type="ARBA" id="ARBA00023136"/>
    </source>
</evidence>
<dbReference type="Proteomes" id="UP001156882">
    <property type="component" value="Unassembled WGS sequence"/>
</dbReference>
<keyword evidence="4 6" id="KW-1133">Transmembrane helix</keyword>
<gene>
    <name evidence="7" type="ORF">GCM10007874_32220</name>
</gene>
<feature type="transmembrane region" description="Helical" evidence="6">
    <location>
        <begin position="153"/>
        <end position="177"/>
    </location>
</feature>
<dbReference type="EMBL" id="BSPC01000027">
    <property type="protein sequence ID" value="GLS20205.1"/>
    <property type="molecule type" value="Genomic_DNA"/>
</dbReference>
<comment type="subcellular location">
    <subcellularLocation>
        <location evidence="1">Cell membrane</location>
        <topology evidence="1">Multi-pass membrane protein</topology>
    </subcellularLocation>
</comment>
<dbReference type="Pfam" id="PF02653">
    <property type="entry name" value="BPD_transp_2"/>
    <property type="match status" value="1"/>
</dbReference>
<evidence type="ECO:0000256" key="4">
    <source>
        <dbReference type="ARBA" id="ARBA00022989"/>
    </source>
</evidence>
<feature type="transmembrane region" description="Helical" evidence="6">
    <location>
        <begin position="197"/>
        <end position="219"/>
    </location>
</feature>
<feature type="transmembrane region" description="Helical" evidence="6">
    <location>
        <begin position="327"/>
        <end position="343"/>
    </location>
</feature>
<sequence length="354" mass="37136">MRFFDLTPAVLLPYSLIPLPEEWKMASETTQPSFWARVQRASVERFHIRLESLVVLLALSTAMALLSPYFLSLSNFLNILLATSTIGVLAIAATFVIGSGGLDLSLGSVMGLAGVAGAFVAVNLGWPSILAVIACILAGAIAGNINGQLVTRAFVPAFIVTLGMLGLARGLALVISQGRAIYGLPPEIVFVGQGRPFGIPMPVIILVLTAIAAHVVLAYTRFGRHTLALGDSEGAARAAGIRVEHHRRIIYTLSGALAGLAGLLFTARVNAGDPTAGINYELTAITAAIIGGTNLFGGRASVLGTMIGALIMGVLQNGLTLLAVQSYYQQMAIGAVLILAVFIDQYQVRKESRV</sequence>
<evidence type="ECO:0000256" key="6">
    <source>
        <dbReference type="SAM" id="Phobius"/>
    </source>
</evidence>
<feature type="transmembrane region" description="Helical" evidence="6">
    <location>
        <begin position="128"/>
        <end position="146"/>
    </location>
</feature>
<name>A0ABQ6CK09_9HYPH</name>
<feature type="transmembrane region" description="Helical" evidence="6">
    <location>
        <begin position="249"/>
        <end position="271"/>
    </location>
</feature>
<feature type="transmembrane region" description="Helical" evidence="6">
    <location>
        <begin position="76"/>
        <end position="97"/>
    </location>
</feature>
<evidence type="ECO:0000256" key="1">
    <source>
        <dbReference type="ARBA" id="ARBA00004651"/>
    </source>
</evidence>
<feature type="transmembrane region" description="Helical" evidence="6">
    <location>
        <begin position="277"/>
        <end position="296"/>
    </location>
</feature>
<keyword evidence="8" id="KW-1185">Reference proteome</keyword>
<organism evidence="7 8">
    <name type="scientific">Labrys miyagiensis</name>
    <dbReference type="NCBI Taxonomy" id="346912"/>
    <lineage>
        <taxon>Bacteria</taxon>
        <taxon>Pseudomonadati</taxon>
        <taxon>Pseudomonadota</taxon>
        <taxon>Alphaproteobacteria</taxon>
        <taxon>Hyphomicrobiales</taxon>
        <taxon>Xanthobacteraceae</taxon>
        <taxon>Labrys</taxon>
    </lineage>
</organism>
<keyword evidence="2" id="KW-1003">Cell membrane</keyword>
<keyword evidence="5 6" id="KW-0472">Membrane</keyword>
<dbReference type="CDD" id="cd06579">
    <property type="entry name" value="TM_PBP1_transp_AraH_like"/>
    <property type="match status" value="1"/>
</dbReference>